<evidence type="ECO:0000313" key="3">
    <source>
        <dbReference type="Proteomes" id="UP001188597"/>
    </source>
</evidence>
<dbReference type="Pfam" id="PF03478">
    <property type="entry name" value="Beta-prop_KIB1-4"/>
    <property type="match status" value="1"/>
</dbReference>
<dbReference type="AlphaFoldDB" id="A0AA88W4I9"/>
<name>A0AA88W4I9_9ASTE</name>
<organism evidence="2 3">
    <name type="scientific">Escallonia herrerae</name>
    <dbReference type="NCBI Taxonomy" id="1293975"/>
    <lineage>
        <taxon>Eukaryota</taxon>
        <taxon>Viridiplantae</taxon>
        <taxon>Streptophyta</taxon>
        <taxon>Embryophyta</taxon>
        <taxon>Tracheophyta</taxon>
        <taxon>Spermatophyta</taxon>
        <taxon>Magnoliopsida</taxon>
        <taxon>eudicotyledons</taxon>
        <taxon>Gunneridae</taxon>
        <taxon>Pentapetalae</taxon>
        <taxon>asterids</taxon>
        <taxon>campanulids</taxon>
        <taxon>Escalloniales</taxon>
        <taxon>Escalloniaceae</taxon>
        <taxon>Escallonia</taxon>
    </lineage>
</organism>
<keyword evidence="3" id="KW-1185">Reference proteome</keyword>
<reference evidence="2" key="1">
    <citation type="submission" date="2022-12" db="EMBL/GenBank/DDBJ databases">
        <title>Draft genome assemblies for two species of Escallonia (Escalloniales).</title>
        <authorList>
            <person name="Chanderbali A."/>
            <person name="Dervinis C."/>
            <person name="Anghel I."/>
            <person name="Soltis D."/>
            <person name="Soltis P."/>
            <person name="Zapata F."/>
        </authorList>
    </citation>
    <scope>NUCLEOTIDE SEQUENCE</scope>
    <source>
        <strain evidence="2">UCBG64.0493</strain>
        <tissue evidence="2">Leaf</tissue>
    </source>
</reference>
<feature type="domain" description="KIB1-4 beta-propeller" evidence="1">
    <location>
        <begin position="4"/>
        <end position="86"/>
    </location>
</feature>
<evidence type="ECO:0000313" key="2">
    <source>
        <dbReference type="EMBL" id="KAK3019615.1"/>
    </source>
</evidence>
<protein>
    <recommendedName>
        <fullName evidence="1">KIB1-4 beta-propeller domain-containing protein</fullName>
    </recommendedName>
</protein>
<gene>
    <name evidence="2" type="ORF">RJ639_005034</name>
</gene>
<accession>A0AA88W4I9</accession>
<evidence type="ECO:0000259" key="1">
    <source>
        <dbReference type="Pfam" id="PF03478"/>
    </source>
</evidence>
<comment type="caution">
    <text evidence="2">The sequence shown here is derived from an EMBL/GenBank/DDBJ whole genome shotgun (WGS) entry which is preliminary data.</text>
</comment>
<sequence length="227" mass="25379">MVVRLFTETHPVVLRTNRFIIFRTVVDHESRCDQHPKWVRVESLGDQALFLGRNHSQPVSVSDSLNFQENCIYYADQDYPVCYGPSNKDLFRYGDWGALRLDGSRVESFGPKRTIFFAKQLPPAPVALNSAAVSELATRLKHLDFGDSQATKRRNEIEHNQMHKNSAAFMVTNTRIAQVGGVFDAAAQCKALLQPPGNGTDEILDTVTRLLASSTIAAISHGGEYLW</sequence>
<dbReference type="InterPro" id="IPR005174">
    <property type="entry name" value="KIB1-4_b-propeller"/>
</dbReference>
<dbReference type="Proteomes" id="UP001188597">
    <property type="component" value="Unassembled WGS sequence"/>
</dbReference>
<dbReference type="EMBL" id="JAVXUP010000867">
    <property type="protein sequence ID" value="KAK3019615.1"/>
    <property type="molecule type" value="Genomic_DNA"/>
</dbReference>
<dbReference type="InterPro" id="IPR050942">
    <property type="entry name" value="F-box_BR-signaling"/>
</dbReference>
<dbReference type="PANTHER" id="PTHR44259">
    <property type="entry name" value="OS07G0183000 PROTEIN-RELATED"/>
    <property type="match status" value="1"/>
</dbReference>
<proteinExistence type="predicted"/>